<comment type="caution">
    <text evidence="2">The sequence shown here is derived from an EMBL/GenBank/DDBJ whole genome shotgun (WGS) entry which is preliminary data.</text>
</comment>
<sequence>MPGDQVTPREATDHPEDPVGTVVVRVSTGELLVSFPLAGGEMYLDEELDLVEPAPPGWTPPPPATS</sequence>
<evidence type="ECO:0000313" key="3">
    <source>
        <dbReference type="Proteomes" id="UP000308697"/>
    </source>
</evidence>
<evidence type="ECO:0000313" key="2">
    <source>
        <dbReference type="EMBL" id="TJZ44638.1"/>
    </source>
</evidence>
<dbReference type="RefSeq" id="WP_136743397.1">
    <property type="nucleotide sequence ID" value="NZ_SUMB01000012.1"/>
</dbReference>
<keyword evidence="3" id="KW-1185">Reference proteome</keyword>
<organism evidence="2 3">
    <name type="scientific">Streptomyces piniterrae</name>
    <dbReference type="NCBI Taxonomy" id="2571125"/>
    <lineage>
        <taxon>Bacteria</taxon>
        <taxon>Bacillati</taxon>
        <taxon>Actinomycetota</taxon>
        <taxon>Actinomycetes</taxon>
        <taxon>Kitasatosporales</taxon>
        <taxon>Streptomycetaceae</taxon>
        <taxon>Streptomyces</taxon>
    </lineage>
</organism>
<dbReference type="EMBL" id="SUMB01000012">
    <property type="protein sequence ID" value="TJZ44638.1"/>
    <property type="molecule type" value="Genomic_DNA"/>
</dbReference>
<dbReference type="AlphaFoldDB" id="A0A4V5MIA4"/>
<reference evidence="2 3" key="1">
    <citation type="submission" date="2019-04" db="EMBL/GenBank/DDBJ databases">
        <title>Streptomyces piniterrae sp. nov., a heliquinomycin-producing actinomycete isolated from rhizosphere soil of Pinus yunnanensis.</title>
        <authorList>
            <person name="Zhuang X."/>
            <person name="Zhao J."/>
        </authorList>
    </citation>
    <scope>NUCLEOTIDE SEQUENCE [LARGE SCALE GENOMIC DNA]</scope>
    <source>
        <strain evidence="3">jys28</strain>
    </source>
</reference>
<gene>
    <name evidence="2" type="ORF">FCH28_30510</name>
</gene>
<protein>
    <submittedName>
        <fullName evidence="2">Uncharacterized protein</fullName>
    </submittedName>
</protein>
<proteinExistence type="predicted"/>
<dbReference type="Proteomes" id="UP000308697">
    <property type="component" value="Unassembled WGS sequence"/>
</dbReference>
<dbReference type="OrthoDB" id="4329780at2"/>
<evidence type="ECO:0000256" key="1">
    <source>
        <dbReference type="SAM" id="MobiDB-lite"/>
    </source>
</evidence>
<feature type="region of interest" description="Disordered" evidence="1">
    <location>
        <begin position="1"/>
        <end position="20"/>
    </location>
</feature>
<name>A0A4V5MIA4_9ACTN</name>
<accession>A0A4V5MIA4</accession>